<keyword evidence="5" id="KW-1185">Reference proteome</keyword>
<protein>
    <recommendedName>
        <fullName evidence="6">Glutathione S-transferase</fullName>
    </recommendedName>
</protein>
<dbReference type="Pfam" id="PF13409">
    <property type="entry name" value="GST_N_2"/>
    <property type="match status" value="1"/>
</dbReference>
<dbReference type="PANTHER" id="PTHR44051:SF9">
    <property type="entry name" value="GLUTATHIONE S-TRANSFERASE 1"/>
    <property type="match status" value="1"/>
</dbReference>
<evidence type="ECO:0000256" key="1">
    <source>
        <dbReference type="ARBA" id="ARBA00007409"/>
    </source>
</evidence>
<evidence type="ECO:0000313" key="5">
    <source>
        <dbReference type="Proteomes" id="UP000813427"/>
    </source>
</evidence>
<comment type="caution">
    <text evidence="4">The sequence shown here is derived from an EMBL/GenBank/DDBJ whole genome shotgun (WGS) entry which is preliminary data.</text>
</comment>
<dbReference type="InterPro" id="IPR004046">
    <property type="entry name" value="GST_C"/>
</dbReference>
<feature type="domain" description="GST C-terminal" evidence="3">
    <location>
        <begin position="95"/>
        <end position="234"/>
    </location>
</feature>
<evidence type="ECO:0000259" key="3">
    <source>
        <dbReference type="PROSITE" id="PS50405"/>
    </source>
</evidence>
<evidence type="ECO:0000259" key="2">
    <source>
        <dbReference type="PROSITE" id="PS50404"/>
    </source>
</evidence>
<gene>
    <name evidence="4" type="ORF">BKA59DRAFT_545837</name>
</gene>
<comment type="similarity">
    <text evidence="1">Belongs to the GST superfamily.</text>
</comment>
<dbReference type="InterPro" id="IPR010987">
    <property type="entry name" value="Glutathione-S-Trfase_C-like"/>
</dbReference>
<proteinExistence type="inferred from homology"/>
<dbReference type="Gene3D" id="3.40.30.10">
    <property type="entry name" value="Glutaredoxin"/>
    <property type="match status" value="1"/>
</dbReference>
<accession>A0A8K0W9S5</accession>
<dbReference type="PANTHER" id="PTHR44051">
    <property type="entry name" value="GLUTATHIONE S-TRANSFERASE-RELATED"/>
    <property type="match status" value="1"/>
</dbReference>
<dbReference type="InterPro" id="IPR036249">
    <property type="entry name" value="Thioredoxin-like_sf"/>
</dbReference>
<dbReference type="AlphaFoldDB" id="A0A8K0W9S5"/>
<dbReference type="SUPFAM" id="SSF47616">
    <property type="entry name" value="GST C-terminal domain-like"/>
    <property type="match status" value="1"/>
</dbReference>
<evidence type="ECO:0000313" key="4">
    <source>
        <dbReference type="EMBL" id="KAH7241366.1"/>
    </source>
</evidence>
<dbReference type="PROSITE" id="PS50405">
    <property type="entry name" value="GST_CTER"/>
    <property type="match status" value="1"/>
</dbReference>
<dbReference type="EMBL" id="JAGPXF010000005">
    <property type="protein sequence ID" value="KAH7241366.1"/>
    <property type="molecule type" value="Genomic_DNA"/>
</dbReference>
<evidence type="ECO:0008006" key="6">
    <source>
        <dbReference type="Google" id="ProtNLM"/>
    </source>
</evidence>
<reference evidence="4" key="1">
    <citation type="journal article" date="2021" name="Nat. Commun.">
        <title>Genetic determinants of endophytism in the Arabidopsis root mycobiome.</title>
        <authorList>
            <person name="Mesny F."/>
            <person name="Miyauchi S."/>
            <person name="Thiergart T."/>
            <person name="Pickel B."/>
            <person name="Atanasova L."/>
            <person name="Karlsson M."/>
            <person name="Huettel B."/>
            <person name="Barry K.W."/>
            <person name="Haridas S."/>
            <person name="Chen C."/>
            <person name="Bauer D."/>
            <person name="Andreopoulos W."/>
            <person name="Pangilinan J."/>
            <person name="LaButti K."/>
            <person name="Riley R."/>
            <person name="Lipzen A."/>
            <person name="Clum A."/>
            <person name="Drula E."/>
            <person name="Henrissat B."/>
            <person name="Kohler A."/>
            <person name="Grigoriev I.V."/>
            <person name="Martin F.M."/>
            <person name="Hacquard S."/>
        </authorList>
    </citation>
    <scope>NUCLEOTIDE SEQUENCE</scope>
    <source>
        <strain evidence="4">MPI-SDFR-AT-0068</strain>
    </source>
</reference>
<sequence length="244" mass="28288">MEAVEPSSKPRFICLAHSPSAQGVFWLLEELEVDYDIKKFERPLDKLVVGLKDTHIQGHSPQLILPDGRVITQMSACMLYLLLTYDVDERFHKTDPKYRLREDYLVSLAIADVMARVGTKHLFLILGAQGPFLLRPLINLLGYGINKAFLNPEVENQLHVMEMELEGRDWFMGGDVPSRADIALKVSTDLIFHPKLADVEKWPRVKAWRERCEARTAWKRSIEKGDGYQLDWLARLRESRQSWW</sequence>
<dbReference type="SUPFAM" id="SSF52833">
    <property type="entry name" value="Thioredoxin-like"/>
    <property type="match status" value="1"/>
</dbReference>
<dbReference type="Pfam" id="PF00043">
    <property type="entry name" value="GST_C"/>
    <property type="match status" value="1"/>
</dbReference>
<feature type="domain" description="GST N-terminal" evidence="2">
    <location>
        <begin position="8"/>
        <end position="89"/>
    </location>
</feature>
<dbReference type="PROSITE" id="PS50404">
    <property type="entry name" value="GST_NTER"/>
    <property type="match status" value="1"/>
</dbReference>
<organism evidence="4 5">
    <name type="scientific">Fusarium tricinctum</name>
    <dbReference type="NCBI Taxonomy" id="61284"/>
    <lineage>
        <taxon>Eukaryota</taxon>
        <taxon>Fungi</taxon>
        <taxon>Dikarya</taxon>
        <taxon>Ascomycota</taxon>
        <taxon>Pezizomycotina</taxon>
        <taxon>Sordariomycetes</taxon>
        <taxon>Hypocreomycetidae</taxon>
        <taxon>Hypocreales</taxon>
        <taxon>Nectriaceae</taxon>
        <taxon>Fusarium</taxon>
        <taxon>Fusarium tricinctum species complex</taxon>
    </lineage>
</organism>
<dbReference type="Gene3D" id="1.20.1050.10">
    <property type="match status" value="1"/>
</dbReference>
<dbReference type="Proteomes" id="UP000813427">
    <property type="component" value="Unassembled WGS sequence"/>
</dbReference>
<dbReference type="InterPro" id="IPR036282">
    <property type="entry name" value="Glutathione-S-Trfase_C_sf"/>
</dbReference>
<dbReference type="OrthoDB" id="2309723at2759"/>
<dbReference type="InterPro" id="IPR004045">
    <property type="entry name" value="Glutathione_S-Trfase_N"/>
</dbReference>
<name>A0A8K0W9S5_9HYPO</name>